<gene>
    <name evidence="5" type="ORF">IFM89_024169</name>
</gene>
<evidence type="ECO:0000313" key="6">
    <source>
        <dbReference type="Proteomes" id="UP000631114"/>
    </source>
</evidence>
<dbReference type="GO" id="GO:0016887">
    <property type="term" value="F:ATP hydrolysis activity"/>
    <property type="evidence" value="ECO:0007669"/>
    <property type="project" value="InterPro"/>
</dbReference>
<evidence type="ECO:0000256" key="4">
    <source>
        <dbReference type="ARBA" id="ARBA00023136"/>
    </source>
</evidence>
<dbReference type="InterPro" id="IPR001757">
    <property type="entry name" value="P_typ_ATPase"/>
</dbReference>
<dbReference type="EMBL" id="JADFTS010000008">
    <property type="protein sequence ID" value="KAF9593551.1"/>
    <property type="molecule type" value="Genomic_DNA"/>
</dbReference>
<dbReference type="GO" id="GO:0005886">
    <property type="term" value="C:plasma membrane"/>
    <property type="evidence" value="ECO:0007669"/>
    <property type="project" value="TreeGrafter"/>
</dbReference>
<dbReference type="PROSITE" id="PS00154">
    <property type="entry name" value="ATPASE_E1_E2"/>
    <property type="match status" value="1"/>
</dbReference>
<dbReference type="OrthoDB" id="1742340at2759"/>
<evidence type="ECO:0000256" key="1">
    <source>
        <dbReference type="ARBA" id="ARBA00004370"/>
    </source>
</evidence>
<name>A0A835H5D2_9MAGN</name>
<dbReference type="InterPro" id="IPR018303">
    <property type="entry name" value="ATPase_P-typ_P_site"/>
</dbReference>
<sequence length="236" mass="26790">MVTTNQNKAKVLDNTRRFFKVANEENESWSISEKLEEVLQEPRMSVLEAESLLGLLSGNLKSKDYECVSQTHKHGINHNYKYKKPLVVSSALQFIRALILYDYLIPISLYVSIEVVKVLQAMLINKDREMYDEVTNKSVEARTSNLNEELSQVEIILTDKTGTLTCNQMQFRKCSIAGISYGGEVSQVDLATSKEWAADLENYSFHSTGRILQAKALKCLNSLILDLNIRENFING</sequence>
<dbReference type="AlphaFoldDB" id="A0A835H5D2"/>
<dbReference type="InterPro" id="IPR023299">
    <property type="entry name" value="ATPase_P-typ_cyto_dom_N"/>
</dbReference>
<dbReference type="Gene3D" id="3.40.50.1000">
    <property type="entry name" value="HAD superfamily/HAD-like"/>
    <property type="match status" value="1"/>
</dbReference>
<dbReference type="NCBIfam" id="TIGR01494">
    <property type="entry name" value="ATPase_P-type"/>
    <property type="match status" value="1"/>
</dbReference>
<comment type="caution">
    <text evidence="5">The sequence shown here is derived from an EMBL/GenBank/DDBJ whole genome shotgun (WGS) entry which is preliminary data.</text>
</comment>
<accession>A0A835H5D2</accession>
<keyword evidence="4" id="KW-0472">Membrane</keyword>
<evidence type="ECO:0000313" key="5">
    <source>
        <dbReference type="EMBL" id="KAF9593551.1"/>
    </source>
</evidence>
<keyword evidence="3" id="KW-1133">Transmembrane helix</keyword>
<dbReference type="Gene3D" id="3.40.1110.10">
    <property type="entry name" value="Calcium-transporting ATPase, cytoplasmic domain N"/>
    <property type="match status" value="1"/>
</dbReference>
<dbReference type="Proteomes" id="UP000631114">
    <property type="component" value="Unassembled WGS sequence"/>
</dbReference>
<proteinExistence type="predicted"/>
<keyword evidence="2" id="KW-0812">Transmembrane</keyword>
<evidence type="ECO:0000256" key="2">
    <source>
        <dbReference type="ARBA" id="ARBA00022692"/>
    </source>
</evidence>
<dbReference type="PANTHER" id="PTHR24092:SF157">
    <property type="entry name" value="PHOSPHOLIPID-TRANSPORTING ATPASE"/>
    <property type="match status" value="1"/>
</dbReference>
<protein>
    <submittedName>
        <fullName evidence="5">Uncharacterized protein</fullName>
    </submittedName>
</protein>
<comment type="subcellular location">
    <subcellularLocation>
        <location evidence="1">Membrane</location>
    </subcellularLocation>
</comment>
<dbReference type="GO" id="GO:0140326">
    <property type="term" value="F:ATPase-coupled intramembrane lipid transporter activity"/>
    <property type="evidence" value="ECO:0007669"/>
    <property type="project" value="TreeGrafter"/>
</dbReference>
<reference evidence="5 6" key="1">
    <citation type="submission" date="2020-10" db="EMBL/GenBank/DDBJ databases">
        <title>The Coptis chinensis genome and diversification of protoberbering-type alkaloids.</title>
        <authorList>
            <person name="Wang B."/>
            <person name="Shu S."/>
            <person name="Song C."/>
            <person name="Liu Y."/>
        </authorList>
    </citation>
    <scope>NUCLEOTIDE SEQUENCE [LARGE SCALE GENOMIC DNA]</scope>
    <source>
        <strain evidence="5">HL-2020</strain>
        <tissue evidence="5">Leaf</tissue>
    </source>
</reference>
<dbReference type="GO" id="GO:0045332">
    <property type="term" value="P:phospholipid translocation"/>
    <property type="evidence" value="ECO:0007669"/>
    <property type="project" value="TreeGrafter"/>
</dbReference>
<keyword evidence="6" id="KW-1185">Reference proteome</keyword>
<dbReference type="PANTHER" id="PTHR24092">
    <property type="entry name" value="PROBABLE PHOSPHOLIPID-TRANSPORTING ATPASE"/>
    <property type="match status" value="1"/>
</dbReference>
<evidence type="ECO:0000256" key="3">
    <source>
        <dbReference type="ARBA" id="ARBA00022989"/>
    </source>
</evidence>
<organism evidence="5 6">
    <name type="scientific">Coptis chinensis</name>
    <dbReference type="NCBI Taxonomy" id="261450"/>
    <lineage>
        <taxon>Eukaryota</taxon>
        <taxon>Viridiplantae</taxon>
        <taxon>Streptophyta</taxon>
        <taxon>Embryophyta</taxon>
        <taxon>Tracheophyta</taxon>
        <taxon>Spermatophyta</taxon>
        <taxon>Magnoliopsida</taxon>
        <taxon>Ranunculales</taxon>
        <taxon>Ranunculaceae</taxon>
        <taxon>Coptidoideae</taxon>
        <taxon>Coptis</taxon>
    </lineage>
</organism>
<dbReference type="GO" id="GO:0005524">
    <property type="term" value="F:ATP binding"/>
    <property type="evidence" value="ECO:0007669"/>
    <property type="project" value="InterPro"/>
</dbReference>
<dbReference type="InterPro" id="IPR023214">
    <property type="entry name" value="HAD_sf"/>
</dbReference>